<dbReference type="InterPro" id="IPR030700">
    <property type="entry name" value="N-end_Aminoacyl_Trfase"/>
</dbReference>
<reference evidence="4" key="5">
    <citation type="submission" date="2025-09" db="UniProtKB">
        <authorList>
            <consortium name="Ensembl"/>
        </authorList>
    </citation>
    <scope>IDENTIFICATION</scope>
</reference>
<dbReference type="PANTHER" id="PTHR21367:SF1">
    <property type="entry name" value="ARGINYL-TRNA--PROTEIN TRANSFERASE 1"/>
    <property type="match status" value="1"/>
</dbReference>
<dbReference type="InParanoid" id="A0A4W3H3I9"/>
<dbReference type="GO" id="GO:0004057">
    <property type="term" value="F:arginyl-tRNA--protein transferase activity"/>
    <property type="evidence" value="ECO:0007669"/>
    <property type="project" value="UniProtKB-EC"/>
</dbReference>
<evidence type="ECO:0000259" key="3">
    <source>
        <dbReference type="Pfam" id="PF04377"/>
    </source>
</evidence>
<reference evidence="4" key="4">
    <citation type="submission" date="2025-08" db="UniProtKB">
        <authorList>
            <consortium name="Ensembl"/>
        </authorList>
    </citation>
    <scope>IDENTIFICATION</scope>
</reference>
<reference evidence="5" key="3">
    <citation type="journal article" date="2014" name="Nature">
        <title>Elephant shark genome provides unique insights into gnathostome evolution.</title>
        <authorList>
            <consortium name="International Elephant Shark Genome Sequencing Consortium"/>
            <person name="Venkatesh B."/>
            <person name="Lee A.P."/>
            <person name="Ravi V."/>
            <person name="Maurya A.K."/>
            <person name="Lian M.M."/>
            <person name="Swann J.B."/>
            <person name="Ohta Y."/>
            <person name="Flajnik M.F."/>
            <person name="Sutoh Y."/>
            <person name="Kasahara M."/>
            <person name="Hoon S."/>
            <person name="Gangu V."/>
            <person name="Roy S.W."/>
            <person name="Irimia M."/>
            <person name="Korzh V."/>
            <person name="Kondrychyn I."/>
            <person name="Lim Z.W."/>
            <person name="Tay B.H."/>
            <person name="Tohari S."/>
            <person name="Kong K.W."/>
            <person name="Ho S."/>
            <person name="Lorente-Galdos B."/>
            <person name="Quilez J."/>
            <person name="Marques-Bonet T."/>
            <person name="Raney B.J."/>
            <person name="Ingham P.W."/>
            <person name="Tay A."/>
            <person name="Hillier L.W."/>
            <person name="Minx P."/>
            <person name="Boehm T."/>
            <person name="Wilson R.K."/>
            <person name="Brenner S."/>
            <person name="Warren W.C."/>
        </authorList>
    </citation>
    <scope>NUCLEOTIDE SEQUENCE [LARGE SCALE GENOMIC DNA]</scope>
</reference>
<sequence>MGASGPGNSPPLEAWSCGYCGKSDSFCAQGLTTHSLTVHDYQLMLNRGWVRCHVLDFQASRSQRQVLKRMRKYLTMEGTSGKPAAEVSSEPQTLSRCEEGAGEGRGELELNQTGNHFPLDPTQPWPGECESYGNVLERRLIVGVLLGWERGGGGRGGLAQFGGGVGGEVWLGDRTGRCDGVGEEAGPAGELLCSCWDLVTELLSVLGDDTDSSIQARHKTRAAQPTSPARVSPAPARACPPPRTPRPRPSHTESFEQLMSGSTEPAQQRLEVKLLKLCPPSPELQTSFRESYNVYKRYQMHVHKDTEEMASEAEYRRFFCSTPLLGEEPVDGPDTGYGSFIEQFLLDGKIIALGLLDILPEGINSQYLCYDPAYSFLSLGVYSALREIALTQRLHKKAPRMKYYYLGPYVHSCIKVKYKLQYQPAELLCPVTGRWVFAEKCLSKLEESKYTRLYEREDADVVSGLSDEDLWFFRNFLDALSPSPSASLQTEEAMLVVSQEDLVSTHSSQGWWRQHSCLARFLSCCCVTCRRRETQS</sequence>
<keyword evidence="1" id="KW-0012">Acyltransferase</keyword>
<feature type="domain" description="N-end rule aminoacyl transferase C-terminal" evidence="3">
    <location>
        <begin position="290"/>
        <end position="429"/>
    </location>
</feature>
<dbReference type="GO" id="GO:0005737">
    <property type="term" value="C:cytoplasm"/>
    <property type="evidence" value="ECO:0007669"/>
    <property type="project" value="TreeGrafter"/>
</dbReference>
<dbReference type="AlphaFoldDB" id="A0A4W3H3I9"/>
<dbReference type="Pfam" id="PF04377">
    <property type="entry name" value="ATE_C"/>
    <property type="match status" value="1"/>
</dbReference>
<evidence type="ECO:0000256" key="1">
    <source>
        <dbReference type="PIRNR" id="PIRNR037207"/>
    </source>
</evidence>
<dbReference type="PIRSF" id="PIRSF037207">
    <property type="entry name" value="ATE1_euk"/>
    <property type="match status" value="1"/>
</dbReference>
<reference evidence="5" key="2">
    <citation type="journal article" date="2007" name="PLoS Biol.">
        <title>Survey sequencing and comparative analysis of the elephant shark (Callorhinchus milii) genome.</title>
        <authorList>
            <person name="Venkatesh B."/>
            <person name="Kirkness E.F."/>
            <person name="Loh Y.H."/>
            <person name="Halpern A.L."/>
            <person name="Lee A.P."/>
            <person name="Johnson J."/>
            <person name="Dandona N."/>
            <person name="Viswanathan L.D."/>
            <person name="Tay A."/>
            <person name="Venter J.C."/>
            <person name="Strausberg R.L."/>
            <person name="Brenner S."/>
        </authorList>
    </citation>
    <scope>NUCLEOTIDE SEQUENCE [LARGE SCALE GENOMIC DNA]</scope>
</reference>
<keyword evidence="1" id="KW-0833">Ubl conjugation pathway</keyword>
<dbReference type="InterPro" id="IPR017137">
    <property type="entry name" value="Arg-tRNA-P_Trfase_1_euk"/>
</dbReference>
<dbReference type="EC" id="2.3.2.8" evidence="1"/>
<feature type="region of interest" description="Disordered" evidence="2">
    <location>
        <begin position="78"/>
        <end position="101"/>
    </location>
</feature>
<organism evidence="4 5">
    <name type="scientific">Callorhinchus milii</name>
    <name type="common">Ghost shark</name>
    <dbReference type="NCBI Taxonomy" id="7868"/>
    <lineage>
        <taxon>Eukaryota</taxon>
        <taxon>Metazoa</taxon>
        <taxon>Chordata</taxon>
        <taxon>Craniata</taxon>
        <taxon>Vertebrata</taxon>
        <taxon>Chondrichthyes</taxon>
        <taxon>Holocephali</taxon>
        <taxon>Chimaeriformes</taxon>
        <taxon>Callorhinchidae</taxon>
        <taxon>Callorhinchus</taxon>
    </lineage>
</organism>
<comment type="function">
    <text evidence="1">Involved in the post-translational conjugation of arginine to the N-terminal aspartate or glutamate of a protein. This arginylation is required for degradation of the protein via the ubiquitin pathway.</text>
</comment>
<dbReference type="STRING" id="7868.ENSCMIP00000009727"/>
<dbReference type="OMA" id="CELLCPQ"/>
<dbReference type="PANTHER" id="PTHR21367">
    <property type="entry name" value="ARGININE-TRNA-PROTEIN TRANSFERASE 1"/>
    <property type="match status" value="1"/>
</dbReference>
<dbReference type="GeneTree" id="ENSGT00500000044926"/>
<proteinExistence type="inferred from homology"/>
<evidence type="ECO:0000313" key="4">
    <source>
        <dbReference type="Ensembl" id="ENSCMIP00000009727.1"/>
    </source>
</evidence>
<keyword evidence="5" id="KW-1185">Reference proteome</keyword>
<dbReference type="Ensembl" id="ENSCMIT00000009988.1">
    <property type="protein sequence ID" value="ENSCMIP00000009727.1"/>
    <property type="gene ID" value="ENSCMIG00000005135.1"/>
</dbReference>
<evidence type="ECO:0000313" key="5">
    <source>
        <dbReference type="Proteomes" id="UP000314986"/>
    </source>
</evidence>
<dbReference type="Proteomes" id="UP000314986">
    <property type="component" value="Unassembled WGS sequence"/>
</dbReference>
<protein>
    <recommendedName>
        <fullName evidence="1">Arginyl-tRNA--protein transferase 1</fullName>
        <shortName evidence="1">Arginyltransferase 1</shortName>
        <shortName evidence="1">R-transferase 1</shortName>
        <ecNumber evidence="1">2.3.2.8</ecNumber>
    </recommendedName>
    <alternativeName>
        <fullName evidence="1">Arginine-tRNA--protein transferase 1</fullName>
    </alternativeName>
</protein>
<dbReference type="InterPro" id="IPR007472">
    <property type="entry name" value="N-end_Aminoacyl_Trfase_C"/>
</dbReference>
<feature type="region of interest" description="Disordered" evidence="2">
    <location>
        <begin position="216"/>
        <end position="263"/>
    </location>
</feature>
<evidence type="ECO:0000256" key="2">
    <source>
        <dbReference type="SAM" id="MobiDB-lite"/>
    </source>
</evidence>
<name>A0A4W3H3I9_CALMI</name>
<accession>A0A4W3H3I9</accession>
<reference evidence="5" key="1">
    <citation type="journal article" date="2006" name="Science">
        <title>Ancient noncoding elements conserved in the human genome.</title>
        <authorList>
            <person name="Venkatesh B."/>
            <person name="Kirkness E.F."/>
            <person name="Loh Y.H."/>
            <person name="Halpern A.L."/>
            <person name="Lee A.P."/>
            <person name="Johnson J."/>
            <person name="Dandona N."/>
            <person name="Viswanathan L.D."/>
            <person name="Tay A."/>
            <person name="Venter J.C."/>
            <person name="Strausberg R.L."/>
            <person name="Brenner S."/>
        </authorList>
    </citation>
    <scope>NUCLEOTIDE SEQUENCE [LARGE SCALE GENOMIC DNA]</scope>
</reference>
<comment type="similarity">
    <text evidence="1">Belongs to the R-transferase family.</text>
</comment>
<comment type="catalytic activity">
    <reaction evidence="1">
        <text>an N-terminal L-alpha-aminoacyl-[protein] + L-arginyl-tRNA(Arg) = an N-terminal L-arginyl-L-aminoacyl-[protein] + tRNA(Arg) + H(+)</text>
        <dbReference type="Rhea" id="RHEA:10208"/>
        <dbReference type="Rhea" id="RHEA-COMP:9658"/>
        <dbReference type="Rhea" id="RHEA-COMP:9673"/>
        <dbReference type="Rhea" id="RHEA-COMP:10636"/>
        <dbReference type="Rhea" id="RHEA-COMP:10638"/>
        <dbReference type="ChEBI" id="CHEBI:15378"/>
        <dbReference type="ChEBI" id="CHEBI:78442"/>
        <dbReference type="ChEBI" id="CHEBI:78513"/>
        <dbReference type="ChEBI" id="CHEBI:78597"/>
        <dbReference type="ChEBI" id="CHEBI:83562"/>
        <dbReference type="EC" id="2.3.2.8"/>
    </reaction>
</comment>
<feature type="compositionally biased region" description="Low complexity" evidence="2">
    <location>
        <begin position="225"/>
        <end position="237"/>
    </location>
</feature>
<keyword evidence="1" id="KW-0808">Transferase</keyword>